<keyword evidence="1" id="KW-1133">Transmembrane helix</keyword>
<keyword evidence="1" id="KW-0812">Transmembrane</keyword>
<dbReference type="EMBL" id="JH159164">
    <property type="protein sequence ID" value="EGZ06559.1"/>
    <property type="molecule type" value="Genomic_DNA"/>
</dbReference>
<reference evidence="2 3" key="1">
    <citation type="journal article" date="2006" name="Science">
        <title>Phytophthora genome sequences uncover evolutionary origins and mechanisms of pathogenesis.</title>
        <authorList>
            <person name="Tyler B.M."/>
            <person name="Tripathy S."/>
            <person name="Zhang X."/>
            <person name="Dehal P."/>
            <person name="Jiang R.H."/>
            <person name="Aerts A."/>
            <person name="Arredondo F.D."/>
            <person name="Baxter L."/>
            <person name="Bensasson D."/>
            <person name="Beynon J.L."/>
            <person name="Chapman J."/>
            <person name="Damasceno C.M."/>
            <person name="Dorrance A.E."/>
            <person name="Dou D."/>
            <person name="Dickerman A.W."/>
            <person name="Dubchak I.L."/>
            <person name="Garbelotto M."/>
            <person name="Gijzen M."/>
            <person name="Gordon S.G."/>
            <person name="Govers F."/>
            <person name="Grunwald N.J."/>
            <person name="Huang W."/>
            <person name="Ivors K.L."/>
            <person name="Jones R.W."/>
            <person name="Kamoun S."/>
            <person name="Krampis K."/>
            <person name="Lamour K.H."/>
            <person name="Lee M.K."/>
            <person name="McDonald W.H."/>
            <person name="Medina M."/>
            <person name="Meijer H.J."/>
            <person name="Nordberg E.K."/>
            <person name="Maclean D.J."/>
            <person name="Ospina-Giraldo M.D."/>
            <person name="Morris P.F."/>
            <person name="Phuntumart V."/>
            <person name="Putnam N.H."/>
            <person name="Rash S."/>
            <person name="Rose J.K."/>
            <person name="Sakihama Y."/>
            <person name="Salamov A.A."/>
            <person name="Savidor A."/>
            <person name="Scheuring C.F."/>
            <person name="Smith B.M."/>
            <person name="Sobral B.W."/>
            <person name="Terry A."/>
            <person name="Torto-Alalibo T.A."/>
            <person name="Win J."/>
            <person name="Xu Z."/>
            <person name="Zhang H."/>
            <person name="Grigoriev I.V."/>
            <person name="Rokhsar D.S."/>
            <person name="Boore J.L."/>
        </authorList>
    </citation>
    <scope>NUCLEOTIDE SEQUENCE [LARGE SCALE GENOMIC DNA]</scope>
    <source>
        <strain evidence="2 3">P6497</strain>
    </source>
</reference>
<dbReference type="RefSeq" id="XP_009538456.1">
    <property type="nucleotide sequence ID" value="XM_009540161.1"/>
</dbReference>
<organism evidence="2 3">
    <name type="scientific">Phytophthora sojae (strain P6497)</name>
    <name type="common">Soybean stem and root rot agent</name>
    <name type="synonym">Phytophthora megasperma f. sp. glycines</name>
    <dbReference type="NCBI Taxonomy" id="1094619"/>
    <lineage>
        <taxon>Eukaryota</taxon>
        <taxon>Sar</taxon>
        <taxon>Stramenopiles</taxon>
        <taxon>Oomycota</taxon>
        <taxon>Peronosporomycetes</taxon>
        <taxon>Peronosporales</taxon>
        <taxon>Peronosporaceae</taxon>
        <taxon>Phytophthora</taxon>
    </lineage>
</organism>
<evidence type="ECO:0000313" key="2">
    <source>
        <dbReference type="EMBL" id="EGZ06559.1"/>
    </source>
</evidence>
<dbReference type="KEGG" id="psoj:PHYSODRAFT_341809"/>
<dbReference type="GeneID" id="20648156"/>
<keyword evidence="3" id="KW-1185">Reference proteome</keyword>
<keyword evidence="1" id="KW-0472">Membrane</keyword>
<feature type="transmembrane region" description="Helical" evidence="1">
    <location>
        <begin position="131"/>
        <end position="152"/>
    </location>
</feature>
<dbReference type="Proteomes" id="UP000002640">
    <property type="component" value="Unassembled WGS sequence"/>
</dbReference>
<proteinExistence type="predicted"/>
<sequence>MMSAIVIYRSIAESAHNLIGSYEAGYSRVYRYTVADVVATQEATEEALLMVAPEITEEGTEATTEATDESGMNGAAVPEATEQSGGCQHGEDDPRLARTLKSVRMHFALERSVSLYEALSAHVLDASTGTYVSWVASSSFLLSAAALLFAFVPGEVYQELAGCHTQQ</sequence>
<evidence type="ECO:0000313" key="3">
    <source>
        <dbReference type="Proteomes" id="UP000002640"/>
    </source>
</evidence>
<gene>
    <name evidence="2" type="ORF">PHYSODRAFT_341809</name>
</gene>
<name>G5AEF7_PHYSP</name>
<protein>
    <submittedName>
        <fullName evidence="2">Uncharacterized protein</fullName>
    </submittedName>
</protein>
<accession>G5AEF7</accession>
<dbReference type="AlphaFoldDB" id="G5AEF7"/>
<dbReference type="InParanoid" id="G5AEF7"/>
<evidence type="ECO:0000256" key="1">
    <source>
        <dbReference type="SAM" id="Phobius"/>
    </source>
</evidence>